<name>A0A2C9VZE3_MANES</name>
<dbReference type="AlphaFoldDB" id="A0A2C9VZE3"/>
<evidence type="ECO:0000313" key="1">
    <source>
        <dbReference type="EMBL" id="OAY51261.1"/>
    </source>
</evidence>
<gene>
    <name evidence="1" type="ORF">MANES_05G200600</name>
</gene>
<protein>
    <submittedName>
        <fullName evidence="1">Uncharacterized protein</fullName>
    </submittedName>
</protein>
<reference evidence="1" key="1">
    <citation type="submission" date="2016-02" db="EMBL/GenBank/DDBJ databases">
        <title>WGS assembly of Manihot esculenta.</title>
        <authorList>
            <person name="Bredeson J.V."/>
            <person name="Prochnik S.E."/>
            <person name="Lyons J.B."/>
            <person name="Schmutz J."/>
            <person name="Grimwood J."/>
            <person name="Vrebalov J."/>
            <person name="Bart R.S."/>
            <person name="Amuge T."/>
            <person name="Ferguson M.E."/>
            <person name="Green R."/>
            <person name="Putnam N."/>
            <person name="Stites J."/>
            <person name="Rounsley S."/>
            <person name="Rokhsar D.S."/>
        </authorList>
    </citation>
    <scope>NUCLEOTIDE SEQUENCE [LARGE SCALE GENOMIC DNA]</scope>
    <source>
        <tissue evidence="1">Leaf</tissue>
    </source>
</reference>
<organism evidence="1">
    <name type="scientific">Manihot esculenta</name>
    <name type="common">Cassava</name>
    <name type="synonym">Jatropha manihot</name>
    <dbReference type="NCBI Taxonomy" id="3983"/>
    <lineage>
        <taxon>Eukaryota</taxon>
        <taxon>Viridiplantae</taxon>
        <taxon>Streptophyta</taxon>
        <taxon>Embryophyta</taxon>
        <taxon>Tracheophyta</taxon>
        <taxon>Spermatophyta</taxon>
        <taxon>Magnoliopsida</taxon>
        <taxon>eudicotyledons</taxon>
        <taxon>Gunneridae</taxon>
        <taxon>Pentapetalae</taxon>
        <taxon>rosids</taxon>
        <taxon>fabids</taxon>
        <taxon>Malpighiales</taxon>
        <taxon>Euphorbiaceae</taxon>
        <taxon>Crotonoideae</taxon>
        <taxon>Manihoteae</taxon>
        <taxon>Manihot</taxon>
    </lineage>
</organism>
<sequence length="33" mass="3899">MDISLRKFRWWSGLSLMLAFHGPETLSAVKCWM</sequence>
<accession>A0A2C9VZE3</accession>
<proteinExistence type="predicted"/>
<dbReference type="EMBL" id="CM004391">
    <property type="protein sequence ID" value="OAY51261.1"/>
    <property type="molecule type" value="Genomic_DNA"/>
</dbReference>